<comment type="caution">
    <text evidence="3">The sequence shown here is derived from an EMBL/GenBank/DDBJ whole genome shotgun (WGS) entry which is preliminary data.</text>
</comment>
<reference evidence="3 4" key="1">
    <citation type="submission" date="2020-07" db="EMBL/GenBank/DDBJ databases">
        <title>Roseicoccus Jingziensis gen. nov., sp. nov., isolated from coastal seawater.</title>
        <authorList>
            <person name="Feng X."/>
        </authorList>
    </citation>
    <scope>NUCLEOTIDE SEQUENCE [LARGE SCALE GENOMIC DNA]</scope>
    <source>
        <strain evidence="3 4">N1E253</strain>
    </source>
</reference>
<sequence length="369" mass="40807">MNRRKALSIIAQSSAAASSIGLTQQSLAADKPNPAKKPITIAGYKLDRTLRLTDGSVAVKGFEHIFEEAAIGDANTHVFSGPATREVTEIGLHPFMLAYANENFRKYSLLPIFPIRVFRHKSIFIRTDRGITKPEDLKGRRIGTPGFSSTSLTWIRGILQHEYGVKPTDVEWVVSAKDSSADSAGKLSKQESVVPTGLSVSTGTAGKDESQLLVDGEVDALFHAAEPKAFIEGNPIVGRLFPDFRSTEQAYYKKTGIFPIMHAVAIHNDVAKQFPELPMALCHAYSEAKNKALAHIVKMAWADISLPWVAKDVEETRKLMGDNFWPYGIEPNRKTLNALFQYSHEQGLAKKQLTIEELFHPSTLEFLES</sequence>
<evidence type="ECO:0000313" key="3">
    <source>
        <dbReference type="EMBL" id="NWK56484.1"/>
    </source>
</evidence>
<evidence type="ECO:0000313" key="4">
    <source>
        <dbReference type="Proteomes" id="UP000557872"/>
    </source>
</evidence>
<dbReference type="SUPFAM" id="SSF53850">
    <property type="entry name" value="Periplasmic binding protein-like II"/>
    <property type="match status" value="1"/>
</dbReference>
<dbReference type="Gene3D" id="3.40.190.10">
    <property type="entry name" value="Periplasmic binding protein-like II"/>
    <property type="match status" value="1"/>
</dbReference>
<evidence type="ECO:0000256" key="1">
    <source>
        <dbReference type="SAM" id="SignalP"/>
    </source>
</evidence>
<dbReference type="Proteomes" id="UP000557872">
    <property type="component" value="Unassembled WGS sequence"/>
</dbReference>
<proteinExistence type="predicted"/>
<dbReference type="Pfam" id="PF09084">
    <property type="entry name" value="NMT1"/>
    <property type="match status" value="1"/>
</dbReference>
<feature type="chain" id="PRO_5032322156" evidence="1">
    <location>
        <begin position="29"/>
        <end position="369"/>
    </location>
</feature>
<dbReference type="EMBL" id="JACBAZ010000004">
    <property type="protein sequence ID" value="NWK56484.1"/>
    <property type="molecule type" value="Genomic_DNA"/>
</dbReference>
<evidence type="ECO:0000259" key="2">
    <source>
        <dbReference type="Pfam" id="PF09084"/>
    </source>
</evidence>
<dbReference type="RefSeq" id="WP_178933256.1">
    <property type="nucleotide sequence ID" value="NZ_JACBAZ010000004.1"/>
</dbReference>
<keyword evidence="4" id="KW-1185">Reference proteome</keyword>
<gene>
    <name evidence="3" type="ORF">HW115_12750</name>
</gene>
<name>A0A851GQN4_9BACT</name>
<protein>
    <submittedName>
        <fullName evidence="3">ABC transporter substrate-binding protein</fullName>
    </submittedName>
</protein>
<accession>A0A851GQN4</accession>
<organism evidence="3 4">
    <name type="scientific">Oceaniferula marina</name>
    <dbReference type="NCBI Taxonomy" id="2748318"/>
    <lineage>
        <taxon>Bacteria</taxon>
        <taxon>Pseudomonadati</taxon>
        <taxon>Verrucomicrobiota</taxon>
        <taxon>Verrucomicrobiia</taxon>
        <taxon>Verrucomicrobiales</taxon>
        <taxon>Verrucomicrobiaceae</taxon>
        <taxon>Oceaniferula</taxon>
    </lineage>
</organism>
<dbReference type="AlphaFoldDB" id="A0A851GQN4"/>
<keyword evidence="1" id="KW-0732">Signal</keyword>
<feature type="signal peptide" evidence="1">
    <location>
        <begin position="1"/>
        <end position="28"/>
    </location>
</feature>
<dbReference type="InterPro" id="IPR015168">
    <property type="entry name" value="SsuA/THI5"/>
</dbReference>
<feature type="domain" description="SsuA/THI5-like" evidence="2">
    <location>
        <begin position="122"/>
        <end position="179"/>
    </location>
</feature>